<gene>
    <name evidence="6" type="primary">LOC125421346</name>
</gene>
<name>A0ABM3IDB5_ZIZJJ</name>
<dbReference type="PANTHER" id="PTHR33463:SF198">
    <property type="entry name" value="RPP4C3"/>
    <property type="match status" value="1"/>
</dbReference>
<evidence type="ECO:0000256" key="3">
    <source>
        <dbReference type="ARBA" id="ARBA00022840"/>
    </source>
</evidence>
<keyword evidence="2" id="KW-0611">Plant defense</keyword>
<dbReference type="Pfam" id="PF00931">
    <property type="entry name" value="NB-ARC"/>
    <property type="match status" value="1"/>
</dbReference>
<keyword evidence="5" id="KW-1185">Reference proteome</keyword>
<organism evidence="5 6">
    <name type="scientific">Ziziphus jujuba</name>
    <name type="common">Chinese jujube</name>
    <name type="synonym">Ziziphus sativa</name>
    <dbReference type="NCBI Taxonomy" id="326968"/>
    <lineage>
        <taxon>Eukaryota</taxon>
        <taxon>Viridiplantae</taxon>
        <taxon>Streptophyta</taxon>
        <taxon>Embryophyta</taxon>
        <taxon>Tracheophyta</taxon>
        <taxon>Spermatophyta</taxon>
        <taxon>Magnoliopsida</taxon>
        <taxon>eudicotyledons</taxon>
        <taxon>Gunneridae</taxon>
        <taxon>Pentapetalae</taxon>
        <taxon>rosids</taxon>
        <taxon>fabids</taxon>
        <taxon>Rosales</taxon>
        <taxon>Rhamnaceae</taxon>
        <taxon>Paliureae</taxon>
        <taxon>Ziziphus</taxon>
    </lineage>
</organism>
<evidence type="ECO:0000313" key="6">
    <source>
        <dbReference type="RefSeq" id="XP_048326006.2"/>
    </source>
</evidence>
<protein>
    <submittedName>
        <fullName evidence="6">Disease resistance protein At4g27190-like</fullName>
    </submittedName>
</protein>
<dbReference type="SUPFAM" id="SSF52540">
    <property type="entry name" value="P-loop containing nucleoside triphosphate hydrolases"/>
    <property type="match status" value="1"/>
</dbReference>
<dbReference type="Gene3D" id="1.10.8.430">
    <property type="entry name" value="Helical domain of apoptotic protease-activating factors"/>
    <property type="match status" value="1"/>
</dbReference>
<feature type="domain" description="NB-ARC" evidence="4">
    <location>
        <begin position="68"/>
        <end position="233"/>
    </location>
</feature>
<dbReference type="InterPro" id="IPR050905">
    <property type="entry name" value="Plant_NBS-LRR"/>
</dbReference>
<evidence type="ECO:0000259" key="4">
    <source>
        <dbReference type="Pfam" id="PF00931"/>
    </source>
</evidence>
<dbReference type="RefSeq" id="XP_048326006.2">
    <property type="nucleotide sequence ID" value="XM_048470049.2"/>
</dbReference>
<evidence type="ECO:0000313" key="5">
    <source>
        <dbReference type="Proteomes" id="UP001652623"/>
    </source>
</evidence>
<dbReference type="InterPro" id="IPR027417">
    <property type="entry name" value="P-loop_NTPase"/>
</dbReference>
<dbReference type="PANTHER" id="PTHR33463">
    <property type="entry name" value="NB-ARC DOMAIN-CONTAINING PROTEIN-RELATED"/>
    <property type="match status" value="1"/>
</dbReference>
<proteinExistence type="predicted"/>
<dbReference type="InterPro" id="IPR042197">
    <property type="entry name" value="Apaf_helical"/>
</dbReference>
<dbReference type="Proteomes" id="UP001652623">
    <property type="component" value="Chromosome 8"/>
</dbReference>
<accession>A0ABM3IDB5</accession>
<dbReference type="Gene3D" id="3.40.50.300">
    <property type="entry name" value="P-loop containing nucleotide triphosphate hydrolases"/>
    <property type="match status" value="1"/>
</dbReference>
<dbReference type="PRINTS" id="PR00364">
    <property type="entry name" value="DISEASERSIST"/>
</dbReference>
<evidence type="ECO:0000256" key="1">
    <source>
        <dbReference type="ARBA" id="ARBA00022741"/>
    </source>
</evidence>
<dbReference type="InterPro" id="IPR002182">
    <property type="entry name" value="NB-ARC"/>
</dbReference>
<reference evidence="6" key="1">
    <citation type="submission" date="2025-08" db="UniProtKB">
        <authorList>
            <consortium name="RefSeq"/>
        </authorList>
    </citation>
    <scope>IDENTIFICATION</scope>
    <source>
        <tissue evidence="6">Seedling</tissue>
    </source>
</reference>
<keyword evidence="1" id="KW-0547">Nucleotide-binding</keyword>
<dbReference type="GeneID" id="125421346"/>
<evidence type="ECO:0000256" key="2">
    <source>
        <dbReference type="ARBA" id="ARBA00022821"/>
    </source>
</evidence>
<keyword evidence="3" id="KW-0067">ATP-binding</keyword>
<sequence length="449" mass="50366">MCSSKLFLNLVSRIQLSKKANTLAETAVAEIQQANTFQKVSYSVPPQSAAIDMIRGGYMIFQSRIFTFNRIMEALRNPDGKMIGVYGMGGVGKTMLAKEVARQSVEDEKLFKKVVMVTVSQTPDLQKIQKAIAGQLGLKFDDSEEDKYVRAKGLHQGLGEEKMLLVLDDIWEKLALYEVGIAFGNDKNDCRIFLTSRSQDVVCNDMDADINFSVKELPLDEAKALFDKIVGVQSTKSPDIQALVIEIVKECVGLPIAITTVASALKKKAYPIWSNALQELRRSAPTNIKGMYKNVYSSIKLTYDFLESNEAKSLLLLFCLFPENMETDIEGSLGYAMGLESFQSITSLEKARNRVFALVDNLKASSLLLNVDCRDKVRMQDVIRDVVVFIGSEEHHMYNLRNVDELEDNKKRKSATAISLLSVKHDSHPLPERLECPQLVFFLMINQFS</sequence>